<dbReference type="Pfam" id="PF06330">
    <property type="entry name" value="TRI5"/>
    <property type="match status" value="1"/>
</dbReference>
<dbReference type="EMBL" id="KV429091">
    <property type="protein sequence ID" value="KZT66299.1"/>
    <property type="molecule type" value="Genomic_DNA"/>
</dbReference>
<comment type="similarity">
    <text evidence="1">Belongs to the trichodiene synthase family.</text>
</comment>
<evidence type="ECO:0000313" key="4">
    <source>
        <dbReference type="EMBL" id="KZT66299.1"/>
    </source>
</evidence>
<evidence type="ECO:0000256" key="1">
    <source>
        <dbReference type="ARBA" id="ARBA00007946"/>
    </source>
</evidence>
<dbReference type="Gene3D" id="1.10.600.10">
    <property type="entry name" value="Farnesyl Diphosphate Synthase"/>
    <property type="match status" value="1"/>
</dbReference>
<evidence type="ECO:0000256" key="2">
    <source>
        <dbReference type="ARBA" id="ARBA00023239"/>
    </source>
</evidence>
<gene>
    <name evidence="4" type="ORF">DAEQUDRAFT_675239</name>
</gene>
<dbReference type="SFLD" id="SFLDS00005">
    <property type="entry name" value="Isoprenoid_Synthase_Type_I"/>
    <property type="match status" value="1"/>
</dbReference>
<sequence length="341" mass="37931">MTVSSVLPTSRSISSQASKPTHGHNVSSISVGSVSKNAVVTLLQRLQIDIPSYTRDRALERRAADNIRQWGPDLSALLKPYLPPAIVLTMTCYSHIADPEARLRIVLFSTLVIALDDPKIFDASGCRDFHRRLCCGQFHRAGELRGDVLARLMEVLSGMWKSYPGFSAGTVFSAVLQFINGCMLERMDGICCRAVHPPDALPFITYRRAMSGLADAFSYFIWTKAGSSDIASYIQAIPDISSFQNHANDILSFYKEELAGETGNYVSDRAKACGKTREETLQEIVDETVLLVARIRRGLGDGPVRDAWESFARGWLAFHVCSPRYRLRELINCEYVVIESL</sequence>
<keyword evidence="2" id="KW-0456">Lyase</keyword>
<organism evidence="4 5">
    <name type="scientific">Daedalea quercina L-15889</name>
    <dbReference type="NCBI Taxonomy" id="1314783"/>
    <lineage>
        <taxon>Eukaryota</taxon>
        <taxon>Fungi</taxon>
        <taxon>Dikarya</taxon>
        <taxon>Basidiomycota</taxon>
        <taxon>Agaricomycotina</taxon>
        <taxon>Agaricomycetes</taxon>
        <taxon>Polyporales</taxon>
        <taxon>Fomitopsis</taxon>
    </lineage>
</organism>
<dbReference type="Proteomes" id="UP000076727">
    <property type="component" value="Unassembled WGS sequence"/>
</dbReference>
<protein>
    <submittedName>
        <fullName evidence="4">Terpenoid synthase</fullName>
    </submittedName>
</protein>
<accession>A0A165MZ03</accession>
<dbReference type="SFLD" id="SFLDG01021">
    <property type="entry name" value="Trichodiene_Synthase_Like"/>
    <property type="match status" value="1"/>
</dbReference>
<dbReference type="InterPro" id="IPR008949">
    <property type="entry name" value="Isoprenoid_synthase_dom_sf"/>
</dbReference>
<reference evidence="4 5" key="1">
    <citation type="journal article" date="2016" name="Mol. Biol. Evol.">
        <title>Comparative Genomics of Early-Diverging Mushroom-Forming Fungi Provides Insights into the Origins of Lignocellulose Decay Capabilities.</title>
        <authorList>
            <person name="Nagy L.G."/>
            <person name="Riley R."/>
            <person name="Tritt A."/>
            <person name="Adam C."/>
            <person name="Daum C."/>
            <person name="Floudas D."/>
            <person name="Sun H."/>
            <person name="Yadav J.S."/>
            <person name="Pangilinan J."/>
            <person name="Larsson K.H."/>
            <person name="Matsuura K."/>
            <person name="Barry K."/>
            <person name="Labutti K."/>
            <person name="Kuo R."/>
            <person name="Ohm R.A."/>
            <person name="Bhattacharya S.S."/>
            <person name="Shirouzu T."/>
            <person name="Yoshinaga Y."/>
            <person name="Martin F.M."/>
            <person name="Grigoriev I.V."/>
            <person name="Hibbett D.S."/>
        </authorList>
    </citation>
    <scope>NUCLEOTIDE SEQUENCE [LARGE SCALE GENOMIC DNA]</scope>
    <source>
        <strain evidence="4 5">L-15889</strain>
    </source>
</reference>
<evidence type="ECO:0000256" key="3">
    <source>
        <dbReference type="SAM" id="MobiDB-lite"/>
    </source>
</evidence>
<dbReference type="InterPro" id="IPR024652">
    <property type="entry name" value="Trichodiene_synth"/>
</dbReference>
<dbReference type="AlphaFoldDB" id="A0A165MZ03"/>
<dbReference type="SUPFAM" id="SSF48576">
    <property type="entry name" value="Terpenoid synthases"/>
    <property type="match status" value="1"/>
</dbReference>
<dbReference type="GO" id="GO:0016838">
    <property type="term" value="F:carbon-oxygen lyase activity, acting on phosphates"/>
    <property type="evidence" value="ECO:0007669"/>
    <property type="project" value="InterPro"/>
</dbReference>
<evidence type="ECO:0000313" key="5">
    <source>
        <dbReference type="Proteomes" id="UP000076727"/>
    </source>
</evidence>
<dbReference type="STRING" id="1314783.A0A165MZ03"/>
<dbReference type="OrthoDB" id="2998174at2759"/>
<name>A0A165MZ03_9APHY</name>
<feature type="region of interest" description="Disordered" evidence="3">
    <location>
        <begin position="1"/>
        <end position="29"/>
    </location>
</feature>
<proteinExistence type="inferred from homology"/>
<keyword evidence="5" id="KW-1185">Reference proteome</keyword>